<dbReference type="Proteomes" id="UP001144978">
    <property type="component" value="Unassembled WGS sequence"/>
</dbReference>
<comment type="caution">
    <text evidence="1">The sequence shown here is derived from an EMBL/GenBank/DDBJ whole genome shotgun (WGS) entry which is preliminary data.</text>
</comment>
<evidence type="ECO:0000313" key="2">
    <source>
        <dbReference type="Proteomes" id="UP001144978"/>
    </source>
</evidence>
<evidence type="ECO:0000313" key="1">
    <source>
        <dbReference type="EMBL" id="KAJ3003616.1"/>
    </source>
</evidence>
<gene>
    <name evidence="1" type="ORF">NUW54_g5207</name>
</gene>
<organism evidence="1 2">
    <name type="scientific">Trametes sanguinea</name>
    <dbReference type="NCBI Taxonomy" id="158606"/>
    <lineage>
        <taxon>Eukaryota</taxon>
        <taxon>Fungi</taxon>
        <taxon>Dikarya</taxon>
        <taxon>Basidiomycota</taxon>
        <taxon>Agaricomycotina</taxon>
        <taxon>Agaricomycetes</taxon>
        <taxon>Polyporales</taxon>
        <taxon>Polyporaceae</taxon>
        <taxon>Trametes</taxon>
    </lineage>
</organism>
<reference evidence="1" key="1">
    <citation type="submission" date="2022-08" db="EMBL/GenBank/DDBJ databases">
        <title>Genome Sequence of Pycnoporus sanguineus.</title>
        <authorList>
            <person name="Buettner E."/>
        </authorList>
    </citation>
    <scope>NUCLEOTIDE SEQUENCE</scope>
    <source>
        <strain evidence="1">CG-C14</strain>
    </source>
</reference>
<sequence>MQVASCVHSLTHGLYTIRGTGRFVPCTPLLPPHPTALCASGDKTKNCGGDANLRWAIVLFPTVALNHFASPPQAIQAFSATSTSASDRMAAQPSCVYNVPMALDLDLSRTAGLDPLFAFARNQGHIYDIQRCTVGPMPLPHFIETFLPHTATNRSAYLSHRKAFNGVPSHADSVSDVYEPLLMRCRLAMRDALDKGSRIHRDLSVGNVIPVKERGQNIRRGYLIDWDASIRVDEDGQALQAGRAGTFTFSSARVLNWSFKTENGKHTFLDDMESLIYVVLYCALLYLPHNQTLRDLTDLYQAFFDQREEINNEDFGGQGKTNNAYSRCPRRRGYRFPSGRLTCS</sequence>
<protein>
    <submittedName>
        <fullName evidence="1">Uncharacterized protein</fullName>
    </submittedName>
</protein>
<proteinExistence type="predicted"/>
<keyword evidence="2" id="KW-1185">Reference proteome</keyword>
<name>A0ACC1PXU7_9APHY</name>
<accession>A0ACC1PXU7</accession>
<dbReference type="EMBL" id="JANSHE010001258">
    <property type="protein sequence ID" value="KAJ3003616.1"/>
    <property type="molecule type" value="Genomic_DNA"/>
</dbReference>